<dbReference type="CDD" id="cd05243">
    <property type="entry name" value="SDR_a5"/>
    <property type="match status" value="1"/>
</dbReference>
<dbReference type="PANTHER" id="PTHR15020">
    <property type="entry name" value="FLAVIN REDUCTASE-RELATED"/>
    <property type="match status" value="1"/>
</dbReference>
<gene>
    <name evidence="2" type="ORF">LQ50_00145</name>
</gene>
<dbReference type="InterPro" id="IPR016040">
    <property type="entry name" value="NAD(P)-bd_dom"/>
</dbReference>
<evidence type="ECO:0000313" key="2">
    <source>
        <dbReference type="EMBL" id="KHF41754.1"/>
    </source>
</evidence>
<sequence length="212" mass="23236">MRVLVIGANGQVARQTLTKLKEAGHTPVAMLRHAKQETVAKEHGAKETVVADLESNFDHAFNGIEAVIFAAGSGGHTGADKTILVDLWGAIKAIDTAERLGVKRFVMLSSMGTVDPDKSERIRHYLVAKKLADDHLKRSSLDYTIVRPGSLTNEPAKMDIKLEEEIQVRDNTITREDVAIVLAKTVDLHTSYGKTFEILNGDTPIQQALEQL</sequence>
<dbReference type="PANTHER" id="PTHR15020:SF50">
    <property type="entry name" value="UPF0659 PROTEIN YMR090W"/>
    <property type="match status" value="1"/>
</dbReference>
<dbReference type="AlphaFoldDB" id="A0A0B0INV8"/>
<dbReference type="InterPro" id="IPR036291">
    <property type="entry name" value="NAD(P)-bd_dom_sf"/>
</dbReference>
<dbReference type="SUPFAM" id="SSF51735">
    <property type="entry name" value="NAD(P)-binding Rossmann-fold domains"/>
    <property type="match status" value="1"/>
</dbReference>
<dbReference type="Gene3D" id="3.40.50.720">
    <property type="entry name" value="NAD(P)-binding Rossmann-like Domain"/>
    <property type="match status" value="1"/>
</dbReference>
<reference evidence="2 3" key="1">
    <citation type="submission" date="2014-09" db="EMBL/GenBank/DDBJ databases">
        <title>Genome sequencing and annotation of Bacillus Okhensis strain Kh10-101T.</title>
        <authorList>
            <person name="Prakash J.S."/>
        </authorList>
    </citation>
    <scope>NUCLEOTIDE SEQUENCE [LARGE SCALE GENOMIC DNA]</scope>
    <source>
        <strain evidence="3">Kh10-101T</strain>
    </source>
</reference>
<comment type="caution">
    <text evidence="2">The sequence shown here is derived from an EMBL/GenBank/DDBJ whole genome shotgun (WGS) entry which is preliminary data.</text>
</comment>
<dbReference type="OrthoDB" id="9803892at2"/>
<keyword evidence="3" id="KW-1185">Reference proteome</keyword>
<dbReference type="STRING" id="333138.LQ50_00145"/>
<feature type="domain" description="NAD(P)-binding" evidence="1">
    <location>
        <begin position="7"/>
        <end position="186"/>
    </location>
</feature>
<accession>A0A0B0INV8</accession>
<name>A0A0B0INV8_9BACI</name>
<dbReference type="RefSeq" id="WP_034624837.1">
    <property type="nucleotide sequence ID" value="NZ_JRJU01000001.1"/>
</dbReference>
<evidence type="ECO:0000313" key="3">
    <source>
        <dbReference type="Proteomes" id="UP000030832"/>
    </source>
</evidence>
<dbReference type="EMBL" id="JRJU01000001">
    <property type="protein sequence ID" value="KHF41754.1"/>
    <property type="molecule type" value="Genomic_DNA"/>
</dbReference>
<proteinExistence type="predicted"/>
<dbReference type="Proteomes" id="UP000030832">
    <property type="component" value="Unassembled WGS sequence"/>
</dbReference>
<dbReference type="eggNOG" id="COG0702">
    <property type="taxonomic scope" value="Bacteria"/>
</dbReference>
<organism evidence="2 3">
    <name type="scientific">Halalkalibacter okhensis</name>
    <dbReference type="NCBI Taxonomy" id="333138"/>
    <lineage>
        <taxon>Bacteria</taxon>
        <taxon>Bacillati</taxon>
        <taxon>Bacillota</taxon>
        <taxon>Bacilli</taxon>
        <taxon>Bacillales</taxon>
        <taxon>Bacillaceae</taxon>
        <taxon>Halalkalibacter</taxon>
    </lineage>
</organism>
<evidence type="ECO:0000259" key="1">
    <source>
        <dbReference type="Pfam" id="PF13460"/>
    </source>
</evidence>
<protein>
    <submittedName>
        <fullName evidence="2">NAD-dependent dehydratase</fullName>
    </submittedName>
</protein>
<dbReference type="Pfam" id="PF13460">
    <property type="entry name" value="NAD_binding_10"/>
    <property type="match status" value="1"/>
</dbReference>